<evidence type="ECO:0000313" key="3">
    <source>
        <dbReference type="EMBL" id="QHT04629.1"/>
    </source>
</evidence>
<sequence>MSQTGTTILRGDTSIIPVLGATGIYGVGDLYVANNITLGGTVDGRDVAADGAAQDSHIANTSNPHSVTKAQVGLGNVENILNNFSGTGIPGVNDDSSAGYSVGSDWLNTTNNEMYTCVNNATGTAKWKYTTANEMYDAVIDPSGLGDYLKPSDAFNAGHTTVFVRTGTYTETVDIDIPDGGSMIGESIDDVIINFSGNVGILCDGIGTTEAGGTVNTTNASGIISGSGTTFTNATPGEYILLGNKYYEISSIESDTSLTLVDVYRGSSQTGLSTHIHSMFSNITLSNFCIMNAGVDNGIQFQGVIKGYIDRIIVDNFNNGINIQDSDFVQISGCVSKNNTLDGIIFNDCVNSYVDNCSLFNNGGDGLQCTDCNLVIIESCSVSHNERGVFITGTSTNIQVNDCTISYNNNRGVVTNTGTSKILVDRCIVVYNGNDGIDCDSSDNTISACIISNNNIGIDTGTSTLVVGCNIEDNLSHGVNVSSGDINTTINGCHIEGNGADGIRTISDRTIITNNRIYDNSSDGIQLRSGCAKCLVTNNIVSNNTANDIIDDAPSTSGNLVKYNILGTSNLTSIDSYTRTVVNAASYTLTNADQIIGVSYTTTGAVTLTLPAISTLGTHRYEIKDEGGNAFTNNITIACDVADTIDGAATGLINANYASVSLYNDGSNAWFVY</sequence>
<dbReference type="SUPFAM" id="SSF51126">
    <property type="entry name" value="Pectin lyase-like"/>
    <property type="match status" value="2"/>
</dbReference>
<dbReference type="InterPro" id="IPR012334">
    <property type="entry name" value="Pectin_lyas_fold"/>
</dbReference>
<evidence type="ECO:0008006" key="4">
    <source>
        <dbReference type="Google" id="ProtNLM"/>
    </source>
</evidence>
<feature type="domain" description="Periplasmic copper-binding protein NosD beta helix" evidence="1">
    <location>
        <begin position="432"/>
        <end position="551"/>
    </location>
</feature>
<protein>
    <recommendedName>
        <fullName evidence="4">Right handed beta helix domain-containing protein</fullName>
    </recommendedName>
</protein>
<dbReference type="Pfam" id="PF05048">
    <property type="entry name" value="NosD"/>
    <property type="match status" value="1"/>
</dbReference>
<dbReference type="EMBL" id="MN739435">
    <property type="protein sequence ID" value="QHT04629.1"/>
    <property type="molecule type" value="Genomic_DNA"/>
</dbReference>
<proteinExistence type="predicted"/>
<accession>A0A6C0CLS9</accession>
<dbReference type="SMART" id="SM00710">
    <property type="entry name" value="PbH1"/>
    <property type="match status" value="10"/>
</dbReference>
<feature type="domain" description="Right handed beta helix" evidence="2">
    <location>
        <begin position="281"/>
        <end position="420"/>
    </location>
</feature>
<dbReference type="InterPro" id="IPR011050">
    <property type="entry name" value="Pectin_lyase_fold/virulence"/>
</dbReference>
<dbReference type="Pfam" id="PF13229">
    <property type="entry name" value="Beta_helix"/>
    <property type="match status" value="1"/>
</dbReference>
<name>A0A6C0CLS9_9ZZZZ</name>
<dbReference type="AlphaFoldDB" id="A0A6C0CLS9"/>
<evidence type="ECO:0000259" key="2">
    <source>
        <dbReference type="Pfam" id="PF13229"/>
    </source>
</evidence>
<organism evidence="3">
    <name type="scientific">viral metagenome</name>
    <dbReference type="NCBI Taxonomy" id="1070528"/>
    <lineage>
        <taxon>unclassified sequences</taxon>
        <taxon>metagenomes</taxon>
        <taxon>organismal metagenomes</taxon>
    </lineage>
</organism>
<reference evidence="3" key="1">
    <citation type="journal article" date="2020" name="Nature">
        <title>Giant virus diversity and host interactions through global metagenomics.</title>
        <authorList>
            <person name="Schulz F."/>
            <person name="Roux S."/>
            <person name="Paez-Espino D."/>
            <person name="Jungbluth S."/>
            <person name="Walsh D.A."/>
            <person name="Denef V.J."/>
            <person name="McMahon K.D."/>
            <person name="Konstantinidis K.T."/>
            <person name="Eloe-Fadrosh E.A."/>
            <person name="Kyrpides N.C."/>
            <person name="Woyke T."/>
        </authorList>
    </citation>
    <scope>NUCLEOTIDE SEQUENCE</scope>
    <source>
        <strain evidence="3">GVMAG-M-3300021343-4</strain>
    </source>
</reference>
<dbReference type="InterPro" id="IPR039448">
    <property type="entry name" value="Beta_helix"/>
</dbReference>
<evidence type="ECO:0000259" key="1">
    <source>
        <dbReference type="Pfam" id="PF05048"/>
    </source>
</evidence>
<dbReference type="Gene3D" id="2.160.20.10">
    <property type="entry name" value="Single-stranded right-handed beta-helix, Pectin lyase-like"/>
    <property type="match status" value="2"/>
</dbReference>
<dbReference type="InterPro" id="IPR007742">
    <property type="entry name" value="NosD_dom"/>
</dbReference>
<dbReference type="InterPro" id="IPR006626">
    <property type="entry name" value="PbH1"/>
</dbReference>